<feature type="region of interest" description="Disordered" evidence="1">
    <location>
        <begin position="167"/>
        <end position="194"/>
    </location>
</feature>
<dbReference type="AlphaFoldDB" id="A0A015KXJ5"/>
<reference evidence="2 3" key="1">
    <citation type="submission" date="2014-02" db="EMBL/GenBank/DDBJ databases">
        <title>Single nucleus genome sequencing reveals high similarity among nuclei of an endomycorrhizal fungus.</title>
        <authorList>
            <person name="Lin K."/>
            <person name="Geurts R."/>
            <person name="Zhang Z."/>
            <person name="Limpens E."/>
            <person name="Saunders D.G."/>
            <person name="Mu D."/>
            <person name="Pang E."/>
            <person name="Cao H."/>
            <person name="Cha H."/>
            <person name="Lin T."/>
            <person name="Zhou Q."/>
            <person name="Shang Y."/>
            <person name="Li Y."/>
            <person name="Ivanov S."/>
            <person name="Sharma T."/>
            <person name="Velzen R.V."/>
            <person name="Ruijter N.D."/>
            <person name="Aanen D.K."/>
            <person name="Win J."/>
            <person name="Kamoun S."/>
            <person name="Bisseling T."/>
            <person name="Huang S."/>
        </authorList>
    </citation>
    <scope>NUCLEOTIDE SEQUENCE [LARGE SCALE GENOMIC DNA]</scope>
    <source>
        <strain evidence="3">DAOM197198w</strain>
    </source>
</reference>
<evidence type="ECO:0000313" key="3">
    <source>
        <dbReference type="Proteomes" id="UP000022910"/>
    </source>
</evidence>
<comment type="caution">
    <text evidence="2">The sequence shown here is derived from an EMBL/GenBank/DDBJ whole genome shotgun (WGS) entry which is preliminary data.</text>
</comment>
<dbReference type="HOGENOM" id="CLU_037883_1_1_1"/>
<name>A0A015KXJ5_RHIIW</name>
<proteinExistence type="predicted"/>
<evidence type="ECO:0000256" key="1">
    <source>
        <dbReference type="SAM" id="MobiDB-lite"/>
    </source>
</evidence>
<dbReference type="Proteomes" id="UP000022910">
    <property type="component" value="Unassembled WGS sequence"/>
</dbReference>
<organism evidence="2 3">
    <name type="scientific">Rhizophagus irregularis (strain DAOM 197198w)</name>
    <name type="common">Glomus intraradices</name>
    <dbReference type="NCBI Taxonomy" id="1432141"/>
    <lineage>
        <taxon>Eukaryota</taxon>
        <taxon>Fungi</taxon>
        <taxon>Fungi incertae sedis</taxon>
        <taxon>Mucoromycota</taxon>
        <taxon>Glomeromycotina</taxon>
        <taxon>Glomeromycetes</taxon>
        <taxon>Glomerales</taxon>
        <taxon>Glomeraceae</taxon>
        <taxon>Rhizophagus</taxon>
    </lineage>
</organism>
<dbReference type="EMBL" id="JEMT01015690">
    <property type="protein sequence ID" value="EXX72289.1"/>
    <property type="molecule type" value="Genomic_DNA"/>
</dbReference>
<sequence>MPFCPSATRAKNVGITVNCVECEKPHLLFSAKKITEKDRTILRGFLDTIFYTCDDDIENEVDDYEIIDEVDSSNINEQDEDSDGTIEPKDSDNEKEDSDNNEEEEYEKKEDSIREIFSRVFVNDSWSCASQVEKPYYSAGIYPDVCIKCGSLDVTRVAKGEQPCCSECSGNSSISKKRLRWKQGGKDKGKRKVV</sequence>
<evidence type="ECO:0000313" key="2">
    <source>
        <dbReference type="EMBL" id="EXX72289.1"/>
    </source>
</evidence>
<keyword evidence="3" id="KW-1185">Reference proteome</keyword>
<feature type="compositionally biased region" description="Acidic residues" evidence="1">
    <location>
        <begin position="67"/>
        <end position="84"/>
    </location>
</feature>
<feature type="compositionally biased region" description="Basic residues" evidence="1">
    <location>
        <begin position="175"/>
        <end position="194"/>
    </location>
</feature>
<dbReference type="STRING" id="1432141.A0A015KXJ5"/>
<feature type="compositionally biased region" description="Acidic residues" evidence="1">
    <location>
        <begin position="93"/>
        <end position="105"/>
    </location>
</feature>
<gene>
    <name evidence="2" type="ORF">RirG_070730</name>
</gene>
<dbReference type="OrthoDB" id="2440780at2759"/>
<feature type="region of interest" description="Disordered" evidence="1">
    <location>
        <begin position="67"/>
        <end position="110"/>
    </location>
</feature>
<accession>A0A015KXJ5</accession>
<protein>
    <submittedName>
        <fullName evidence="2">Uncharacterized protein</fullName>
    </submittedName>
</protein>